<keyword evidence="4 5" id="KW-0472">Membrane</keyword>
<evidence type="ECO:0000256" key="3">
    <source>
        <dbReference type="ARBA" id="ARBA00022989"/>
    </source>
</evidence>
<keyword evidence="7" id="KW-1185">Reference proteome</keyword>
<comment type="caution">
    <text evidence="6">The sequence shown here is derived from an EMBL/GenBank/DDBJ whole genome shotgun (WGS) entry which is preliminary data.</text>
</comment>
<feature type="transmembrane region" description="Helical" evidence="5">
    <location>
        <begin position="99"/>
        <end position="120"/>
    </location>
</feature>
<evidence type="ECO:0000256" key="4">
    <source>
        <dbReference type="ARBA" id="ARBA00023136"/>
    </source>
</evidence>
<evidence type="ECO:0000256" key="2">
    <source>
        <dbReference type="ARBA" id="ARBA00022692"/>
    </source>
</evidence>
<proteinExistence type="predicted"/>
<dbReference type="GO" id="GO:0006508">
    <property type="term" value="P:proteolysis"/>
    <property type="evidence" value="ECO:0007669"/>
    <property type="project" value="UniProtKB-KW"/>
</dbReference>
<dbReference type="RefSeq" id="WP_344686195.1">
    <property type="nucleotide sequence ID" value="NZ_BAAAUX010000041.1"/>
</dbReference>
<gene>
    <name evidence="6" type="ORF">GCM10010470_64850</name>
</gene>
<dbReference type="Pfam" id="PF02674">
    <property type="entry name" value="Colicin_V"/>
    <property type="match status" value="1"/>
</dbReference>
<dbReference type="Gene3D" id="2.40.10.10">
    <property type="entry name" value="Trypsin-like serine proteases"/>
    <property type="match status" value="2"/>
</dbReference>
<dbReference type="Pfam" id="PF13365">
    <property type="entry name" value="Trypsin_2"/>
    <property type="match status" value="1"/>
</dbReference>
<sequence>MNWVDLLVVLLALLAAVSGARSGLVTALFSFLGVFAGAVIGLKVAPLLLERLENPAARIGFGVGIVVLLVAFGETFGMWAGRELRDRITSRRLTGVDNALGAVLQCLAVFVVAWLVALPFTSATALPGLASEITRSTVLRTVDSMMPDAAKQLPSELRKMLGVAGFPEALEPFSETPVAAIDPPDQALASSKVVRDARTSVVKVRGRAVSCARALEGTGFVVAPHRVMTNAHVVAGTDKVAIEIGRGEFEARVVLFDPNTDLAVLSVPDLDADAMPFMQGNQQPGEDVIALGYPLDGPYTASPGRIREQIRLRGPDIYDASTVVREVYTVRGKVQSGNSGGPLIDPQGNVVGVVFGAAVDDPETGFVLTAAEVADEVAAAPTLVNPVSTGECTN</sequence>
<keyword evidence="2 5" id="KW-0812">Transmembrane</keyword>
<name>A0ABN3VMS8_9PSEU</name>
<dbReference type="GO" id="GO:0008233">
    <property type="term" value="F:peptidase activity"/>
    <property type="evidence" value="ECO:0007669"/>
    <property type="project" value="UniProtKB-KW"/>
</dbReference>
<dbReference type="PANTHER" id="PTHR43019">
    <property type="entry name" value="SERINE ENDOPROTEASE DEGS"/>
    <property type="match status" value="1"/>
</dbReference>
<dbReference type="InterPro" id="IPR009003">
    <property type="entry name" value="Peptidase_S1_PA"/>
</dbReference>
<evidence type="ECO:0000313" key="6">
    <source>
        <dbReference type="EMBL" id="GAA2820560.1"/>
    </source>
</evidence>
<evidence type="ECO:0000256" key="5">
    <source>
        <dbReference type="SAM" id="Phobius"/>
    </source>
</evidence>
<dbReference type="InterPro" id="IPR001940">
    <property type="entry name" value="Peptidase_S1C"/>
</dbReference>
<comment type="subcellular location">
    <subcellularLocation>
        <location evidence="1">Membrane</location>
        <topology evidence="1">Multi-pass membrane protein</topology>
    </subcellularLocation>
</comment>
<evidence type="ECO:0000313" key="7">
    <source>
        <dbReference type="Proteomes" id="UP001500979"/>
    </source>
</evidence>
<protein>
    <submittedName>
        <fullName evidence="6">MarP family serine protease</fullName>
    </submittedName>
</protein>
<dbReference type="InterPro" id="IPR047680">
    <property type="entry name" value="MarP-like"/>
</dbReference>
<dbReference type="Proteomes" id="UP001500979">
    <property type="component" value="Unassembled WGS sequence"/>
</dbReference>
<accession>A0ABN3VMS8</accession>
<reference evidence="6 7" key="1">
    <citation type="journal article" date="2019" name="Int. J. Syst. Evol. Microbiol.">
        <title>The Global Catalogue of Microorganisms (GCM) 10K type strain sequencing project: providing services to taxonomists for standard genome sequencing and annotation.</title>
        <authorList>
            <consortium name="The Broad Institute Genomics Platform"/>
            <consortium name="The Broad Institute Genome Sequencing Center for Infectious Disease"/>
            <person name="Wu L."/>
            <person name="Ma J."/>
        </authorList>
    </citation>
    <scope>NUCLEOTIDE SEQUENCE [LARGE SCALE GENOMIC DNA]</scope>
    <source>
        <strain evidence="6 7">JCM 9383</strain>
    </source>
</reference>
<dbReference type="InterPro" id="IPR003825">
    <property type="entry name" value="Colicin-V_CvpA"/>
</dbReference>
<feature type="transmembrane region" description="Helical" evidence="5">
    <location>
        <begin position="29"/>
        <end position="49"/>
    </location>
</feature>
<keyword evidence="6" id="KW-0378">Hydrolase</keyword>
<dbReference type="SUPFAM" id="SSF50494">
    <property type="entry name" value="Trypsin-like serine proteases"/>
    <property type="match status" value="1"/>
</dbReference>
<keyword evidence="3 5" id="KW-1133">Transmembrane helix</keyword>
<dbReference type="PRINTS" id="PR00834">
    <property type="entry name" value="PROTEASES2C"/>
</dbReference>
<dbReference type="InterPro" id="IPR043504">
    <property type="entry name" value="Peptidase_S1_PA_chymotrypsin"/>
</dbReference>
<dbReference type="NCBIfam" id="NF033740">
    <property type="entry name" value="MarP_fam_protase"/>
    <property type="match status" value="1"/>
</dbReference>
<feature type="transmembrane region" description="Helical" evidence="5">
    <location>
        <begin position="61"/>
        <end position="79"/>
    </location>
</feature>
<dbReference type="PANTHER" id="PTHR43019:SF23">
    <property type="entry name" value="PROTEASE DO-LIKE 5, CHLOROPLASTIC"/>
    <property type="match status" value="1"/>
</dbReference>
<keyword evidence="6" id="KW-0645">Protease</keyword>
<evidence type="ECO:0000256" key="1">
    <source>
        <dbReference type="ARBA" id="ARBA00004141"/>
    </source>
</evidence>
<dbReference type="EMBL" id="BAAAUX010000041">
    <property type="protein sequence ID" value="GAA2820560.1"/>
    <property type="molecule type" value="Genomic_DNA"/>
</dbReference>
<organism evidence="6 7">
    <name type="scientific">Saccharopolyspora taberi</name>
    <dbReference type="NCBI Taxonomy" id="60895"/>
    <lineage>
        <taxon>Bacteria</taxon>
        <taxon>Bacillati</taxon>
        <taxon>Actinomycetota</taxon>
        <taxon>Actinomycetes</taxon>
        <taxon>Pseudonocardiales</taxon>
        <taxon>Pseudonocardiaceae</taxon>
        <taxon>Saccharopolyspora</taxon>
    </lineage>
</organism>